<comment type="caution">
    <text evidence="14">The sequence shown here is derived from an EMBL/GenBank/DDBJ whole genome shotgun (WGS) entry which is preliminary data.</text>
</comment>
<protein>
    <submittedName>
        <fullName evidence="14">Protein vprbp</fullName>
    </submittedName>
</protein>
<evidence type="ECO:0000256" key="2">
    <source>
        <dbReference type="ARBA" id="ARBA00022448"/>
    </source>
</evidence>
<evidence type="ECO:0000256" key="1">
    <source>
        <dbReference type="ARBA" id="ARBA00004141"/>
    </source>
</evidence>
<keyword evidence="3 11" id="KW-0894">Sodium channel</keyword>
<evidence type="ECO:0000256" key="5">
    <source>
        <dbReference type="ARBA" id="ARBA00022989"/>
    </source>
</evidence>
<evidence type="ECO:0000256" key="12">
    <source>
        <dbReference type="SAM" id="MobiDB-lite"/>
    </source>
</evidence>
<comment type="subcellular location">
    <subcellularLocation>
        <location evidence="1">Membrane</location>
        <topology evidence="1">Multi-pass membrane protein</topology>
    </subcellularLocation>
</comment>
<evidence type="ECO:0000256" key="4">
    <source>
        <dbReference type="ARBA" id="ARBA00022692"/>
    </source>
</evidence>
<accession>A0A8E0S037</accession>
<evidence type="ECO:0000256" key="13">
    <source>
        <dbReference type="SAM" id="Phobius"/>
    </source>
</evidence>
<keyword evidence="2 11" id="KW-0813">Transport</keyword>
<dbReference type="EMBL" id="LUCM01005583">
    <property type="protein sequence ID" value="KAA0192588.1"/>
    <property type="molecule type" value="Genomic_DNA"/>
</dbReference>
<keyword evidence="9 11" id="KW-0739">Sodium transport</keyword>
<dbReference type="InterPro" id="IPR001873">
    <property type="entry name" value="ENaC"/>
</dbReference>
<dbReference type="GO" id="GO:0015280">
    <property type="term" value="F:ligand-gated sodium channel activity"/>
    <property type="evidence" value="ECO:0007669"/>
    <property type="project" value="TreeGrafter"/>
</dbReference>
<dbReference type="PANTHER" id="PTHR11690">
    <property type="entry name" value="AMILORIDE-SENSITIVE SODIUM CHANNEL-RELATED"/>
    <property type="match status" value="1"/>
</dbReference>
<evidence type="ECO:0000256" key="7">
    <source>
        <dbReference type="ARBA" id="ARBA00023065"/>
    </source>
</evidence>
<keyword evidence="10 11" id="KW-0407">Ion channel</keyword>
<evidence type="ECO:0000256" key="3">
    <source>
        <dbReference type="ARBA" id="ARBA00022461"/>
    </source>
</evidence>
<keyword evidence="6" id="KW-0915">Sodium</keyword>
<dbReference type="Pfam" id="PF00858">
    <property type="entry name" value="ASC"/>
    <property type="match status" value="2"/>
</dbReference>
<dbReference type="GO" id="GO:0005886">
    <property type="term" value="C:plasma membrane"/>
    <property type="evidence" value="ECO:0007669"/>
    <property type="project" value="TreeGrafter"/>
</dbReference>
<dbReference type="Gene3D" id="1.10.287.770">
    <property type="entry name" value="YojJ-like"/>
    <property type="match status" value="1"/>
</dbReference>
<gene>
    <name evidence="14" type="ORF">FBUS_05551</name>
</gene>
<keyword evidence="15" id="KW-1185">Reference proteome</keyword>
<dbReference type="Proteomes" id="UP000728185">
    <property type="component" value="Unassembled WGS sequence"/>
</dbReference>
<name>A0A8E0S037_9TREM</name>
<evidence type="ECO:0000256" key="10">
    <source>
        <dbReference type="ARBA" id="ARBA00023303"/>
    </source>
</evidence>
<evidence type="ECO:0000256" key="9">
    <source>
        <dbReference type="ARBA" id="ARBA00023201"/>
    </source>
</evidence>
<keyword evidence="5 13" id="KW-1133">Transmembrane helix</keyword>
<feature type="transmembrane region" description="Helical" evidence="13">
    <location>
        <begin position="59"/>
        <end position="81"/>
    </location>
</feature>
<evidence type="ECO:0000313" key="14">
    <source>
        <dbReference type="EMBL" id="KAA0192588.1"/>
    </source>
</evidence>
<evidence type="ECO:0000256" key="8">
    <source>
        <dbReference type="ARBA" id="ARBA00023136"/>
    </source>
</evidence>
<feature type="compositionally biased region" description="Polar residues" evidence="12">
    <location>
        <begin position="517"/>
        <end position="526"/>
    </location>
</feature>
<dbReference type="PRINTS" id="PR01078">
    <property type="entry name" value="AMINACHANNEL"/>
</dbReference>
<evidence type="ECO:0000256" key="6">
    <source>
        <dbReference type="ARBA" id="ARBA00023053"/>
    </source>
</evidence>
<comment type="similarity">
    <text evidence="11">Belongs to the amiloride-sensitive sodium channel (TC 1.A.6) family.</text>
</comment>
<sequence>MKPMVANHAIDDEKRLEKKARRLASVFYGSRWGIWMDFAETTTLHGPIHITATKGKLRVYYAIVVFFMSSMFIAHASYLFLQYLSFPVLTEIKYGNIDFTYPDVTICPNSPFTDLDFNIDPRLMNSLNSSEKFWIEKKDAISGSPRMHQKRSMLSVFYRWSSVVGKRPHQYVLECQVNKFECLDNFIITEHPTYYRCFTLRVRVKPPVPAGPTNGIRLILHRGRTNARPLLSIVEEEPAALQSVDTWDTPFQKDGFFIAFHEQDTFPSFPVQSLPNGLTLRFGQTTRISLEQTHYEAVNLTGRVCANENHAPQIELLRLDKESQSNADQTEGKLFLLLNAPSFLLRVVTSEEPHAVGDGLPGCPLRCKRRMISVHSSLQSKLVQNVDPKILISYFEMLNLKGLKRLRDSFIKQNGPSILSKDLIFLDIHPVSEMVNQIIENPGYLMTRFLSDLGGISGLYVGITMYTLAEIVDVITQFLCVYLPHVWAAAKLGVKKQLAKHPTNEDKETQLTESHTEQVFTETTSS</sequence>
<reference evidence="14" key="1">
    <citation type="submission" date="2019-05" db="EMBL/GenBank/DDBJ databases">
        <title>Annotation for the trematode Fasciolopsis buski.</title>
        <authorList>
            <person name="Choi Y.-J."/>
        </authorList>
    </citation>
    <scope>NUCLEOTIDE SEQUENCE</scope>
    <source>
        <strain evidence="14">HT</strain>
        <tissue evidence="14">Whole worm</tissue>
    </source>
</reference>
<organism evidence="14 15">
    <name type="scientific">Fasciolopsis buskii</name>
    <dbReference type="NCBI Taxonomy" id="27845"/>
    <lineage>
        <taxon>Eukaryota</taxon>
        <taxon>Metazoa</taxon>
        <taxon>Spiralia</taxon>
        <taxon>Lophotrochozoa</taxon>
        <taxon>Platyhelminthes</taxon>
        <taxon>Trematoda</taxon>
        <taxon>Digenea</taxon>
        <taxon>Plagiorchiida</taxon>
        <taxon>Echinostomata</taxon>
        <taxon>Echinostomatoidea</taxon>
        <taxon>Fasciolidae</taxon>
        <taxon>Fasciolopsis</taxon>
    </lineage>
</organism>
<keyword evidence="8 13" id="KW-0472">Membrane</keyword>
<dbReference type="AlphaFoldDB" id="A0A8E0S037"/>
<keyword evidence="4 11" id="KW-0812">Transmembrane</keyword>
<dbReference type="Gene3D" id="2.60.470.10">
    <property type="entry name" value="Acid-sensing ion channels like domains"/>
    <property type="match status" value="1"/>
</dbReference>
<evidence type="ECO:0000256" key="11">
    <source>
        <dbReference type="RuleBase" id="RU000679"/>
    </source>
</evidence>
<feature type="compositionally biased region" description="Basic and acidic residues" evidence="12">
    <location>
        <begin position="502"/>
        <end position="516"/>
    </location>
</feature>
<keyword evidence="7 11" id="KW-0406">Ion transport</keyword>
<feature type="region of interest" description="Disordered" evidence="12">
    <location>
        <begin position="502"/>
        <end position="526"/>
    </location>
</feature>
<dbReference type="OrthoDB" id="6021021at2759"/>
<proteinExistence type="inferred from homology"/>
<evidence type="ECO:0000313" key="15">
    <source>
        <dbReference type="Proteomes" id="UP000728185"/>
    </source>
</evidence>